<protein>
    <recommendedName>
        <fullName evidence="3">Alpha/beta hydrolase</fullName>
    </recommendedName>
</protein>
<dbReference type="AlphaFoldDB" id="A0A2C5W7C6"/>
<dbReference type="EMBL" id="PDKZ01000002">
    <property type="protein sequence ID" value="PHH40090.1"/>
    <property type="molecule type" value="Genomic_DNA"/>
</dbReference>
<evidence type="ECO:0008006" key="3">
    <source>
        <dbReference type="Google" id="ProtNLM"/>
    </source>
</evidence>
<name>A0A2C5W7C6_PSEPU</name>
<accession>A0A2C5W7C6</accession>
<organism evidence="1 2">
    <name type="scientific">Pseudomonas putida</name>
    <name type="common">Arthrobacter siderocapsulatus</name>
    <dbReference type="NCBI Taxonomy" id="303"/>
    <lineage>
        <taxon>Bacteria</taxon>
        <taxon>Pseudomonadati</taxon>
        <taxon>Pseudomonadota</taxon>
        <taxon>Gammaproteobacteria</taxon>
        <taxon>Pseudomonadales</taxon>
        <taxon>Pseudomonadaceae</taxon>
        <taxon>Pseudomonas</taxon>
    </lineage>
</organism>
<sequence length="244" mass="26913">MEVENPALNDCKTEVAGHELTCKTDQSVKQAAVKVKKVAVFFIGGAGDKEEYYQNEPPHHNVMNAWKQLEKRLTNEQKVEVNLPYISYKDVRGEKDIKKYVERPLKGDKSVYIVVVGHSLGGWNGAHLTSILKERGYTVKVLVTLDPVGGGTGVWMVSDIYFTTPKPSADYWVNVLASPKVTDSSDNVASMGERWVMTSGPAINEAVDANHRQAGVMFGATLQGGKSACDIVYERLSQYLESSK</sequence>
<dbReference type="InterPro" id="IPR029058">
    <property type="entry name" value="AB_hydrolase_fold"/>
</dbReference>
<dbReference type="RefSeq" id="WP_098965002.1">
    <property type="nucleotide sequence ID" value="NZ_CP083988.1"/>
</dbReference>
<proteinExistence type="predicted"/>
<comment type="caution">
    <text evidence="1">The sequence shown here is derived from an EMBL/GenBank/DDBJ whole genome shotgun (WGS) entry which is preliminary data.</text>
</comment>
<dbReference type="Proteomes" id="UP000222460">
    <property type="component" value="Unassembled WGS sequence"/>
</dbReference>
<evidence type="ECO:0000313" key="1">
    <source>
        <dbReference type="EMBL" id="PHH40090.1"/>
    </source>
</evidence>
<dbReference type="SUPFAM" id="SSF53474">
    <property type="entry name" value="alpha/beta-Hydrolases"/>
    <property type="match status" value="1"/>
</dbReference>
<dbReference type="Gene3D" id="3.40.50.1820">
    <property type="entry name" value="alpha/beta hydrolase"/>
    <property type="match status" value="1"/>
</dbReference>
<reference evidence="2" key="1">
    <citation type="submission" date="2017-10" db="EMBL/GenBank/DDBJ databases">
        <title>FDA dAtabase for Regulatory Grade micrObial Sequences (FDA-ARGOS): Supporting development and validation of Infectious Disease Dx tests.</title>
        <authorList>
            <person name="Goldberg B."/>
            <person name="Campos J."/>
            <person name="Tallon L."/>
            <person name="Sadzewicz L."/>
            <person name="Ott S."/>
            <person name="Zhao X."/>
            <person name="Nagaraj S."/>
            <person name="Vavikolanu K."/>
            <person name="Aluvathingal J."/>
            <person name="Nadendla S."/>
            <person name="Geyer C."/>
            <person name="Sichtig H."/>
        </authorList>
    </citation>
    <scope>NUCLEOTIDE SEQUENCE [LARGE SCALE GENOMIC DNA]</scope>
    <source>
        <strain evidence="2">FDAARGOS_376</strain>
    </source>
</reference>
<gene>
    <name evidence="1" type="ORF">CRX57_07840</name>
</gene>
<evidence type="ECO:0000313" key="2">
    <source>
        <dbReference type="Proteomes" id="UP000222460"/>
    </source>
</evidence>